<feature type="region of interest" description="Disordered" evidence="1">
    <location>
        <begin position="117"/>
        <end position="139"/>
    </location>
</feature>
<proteinExistence type="predicted"/>
<name>A0AAX4KR11_9TREE</name>
<dbReference type="KEGG" id="ker:91105796"/>
<organism evidence="2 3">
    <name type="scientific">Kwoniella europaea PYCC6329</name>
    <dbReference type="NCBI Taxonomy" id="1423913"/>
    <lineage>
        <taxon>Eukaryota</taxon>
        <taxon>Fungi</taxon>
        <taxon>Dikarya</taxon>
        <taxon>Basidiomycota</taxon>
        <taxon>Agaricomycotina</taxon>
        <taxon>Tremellomycetes</taxon>
        <taxon>Tremellales</taxon>
        <taxon>Cryptococcaceae</taxon>
        <taxon>Kwoniella</taxon>
    </lineage>
</organism>
<dbReference type="EMBL" id="CP144090">
    <property type="protein sequence ID" value="WWD08881.1"/>
    <property type="molecule type" value="Genomic_DNA"/>
</dbReference>
<sequence length="301" mass="33975">MFTVTPSSSSLSPKGSTPHETQREHVPGLSRTANTPKPTFDRPSCSAVSNGVNPGVKIDDDNLVESLEQLLKSILTITHGYSDLSHSSSLYLSSLNHYRLRIEKLLSVARRLENRPSPAVISNNDDDGDCNDRQDPEIDTPSRQYLMREIYKLEEEWWNSEVVASWYGPRPRPRYTHRRLSSPHDCIQDLQALSITQPATSGQQNSVSPPLRRVNVSSSPNKGKMGMTLIDQQRARTHRISSRDETALTEEEHELPNDYDMMEERTKAVTRRNAATQPQISILGSVGWLRRDSSYVGLHDE</sequence>
<gene>
    <name evidence="2" type="ORF">V865_006995</name>
</gene>
<feature type="region of interest" description="Disordered" evidence="1">
    <location>
        <begin position="1"/>
        <end position="48"/>
    </location>
</feature>
<evidence type="ECO:0000313" key="3">
    <source>
        <dbReference type="Proteomes" id="UP001358614"/>
    </source>
</evidence>
<evidence type="ECO:0000256" key="1">
    <source>
        <dbReference type="SAM" id="MobiDB-lite"/>
    </source>
</evidence>
<dbReference type="Proteomes" id="UP001358614">
    <property type="component" value="Chromosome 2"/>
</dbReference>
<feature type="compositionally biased region" description="Polar residues" evidence="1">
    <location>
        <begin position="199"/>
        <end position="208"/>
    </location>
</feature>
<dbReference type="RefSeq" id="XP_066086848.1">
    <property type="nucleotide sequence ID" value="XM_066230751.1"/>
</dbReference>
<evidence type="ECO:0000313" key="2">
    <source>
        <dbReference type="EMBL" id="WWD08881.1"/>
    </source>
</evidence>
<keyword evidence="3" id="KW-1185">Reference proteome</keyword>
<protein>
    <submittedName>
        <fullName evidence="2">Uncharacterized protein</fullName>
    </submittedName>
</protein>
<reference evidence="2 3" key="1">
    <citation type="submission" date="2024-01" db="EMBL/GenBank/DDBJ databases">
        <title>Comparative genomics of Cryptococcus and Kwoniella reveals pathogenesis evolution and contrasting modes of karyotype evolution via chromosome fusion or intercentromeric recombination.</title>
        <authorList>
            <person name="Coelho M.A."/>
            <person name="David-Palma M."/>
            <person name="Shea T."/>
            <person name="Bowers K."/>
            <person name="McGinley-Smith S."/>
            <person name="Mohammad A.W."/>
            <person name="Gnirke A."/>
            <person name="Yurkov A.M."/>
            <person name="Nowrousian M."/>
            <person name="Sun S."/>
            <person name="Cuomo C.A."/>
            <person name="Heitman J."/>
        </authorList>
    </citation>
    <scope>NUCLEOTIDE SEQUENCE [LARGE SCALE GENOMIC DNA]</scope>
    <source>
        <strain evidence="2 3">PYCC6329</strain>
    </source>
</reference>
<dbReference type="AlphaFoldDB" id="A0AAX4KR11"/>
<accession>A0AAX4KR11</accession>
<feature type="compositionally biased region" description="Low complexity" evidence="1">
    <location>
        <begin position="1"/>
        <end position="18"/>
    </location>
</feature>
<feature type="region of interest" description="Disordered" evidence="1">
    <location>
        <begin position="199"/>
        <end position="225"/>
    </location>
</feature>
<dbReference type="GeneID" id="91105796"/>